<evidence type="ECO:0000313" key="4">
    <source>
        <dbReference type="Proteomes" id="UP001177140"/>
    </source>
</evidence>
<evidence type="ECO:0000313" key="3">
    <source>
        <dbReference type="EMBL" id="MCL7042614.1"/>
    </source>
</evidence>
<proteinExistence type="predicted"/>
<feature type="signal peptide" evidence="2">
    <location>
        <begin position="1"/>
        <end position="26"/>
    </location>
</feature>
<dbReference type="Proteomes" id="UP001177140">
    <property type="component" value="Unassembled WGS sequence"/>
</dbReference>
<dbReference type="EMBL" id="JAJJMA010237429">
    <property type="protein sequence ID" value="MCL7042614.1"/>
    <property type="molecule type" value="Genomic_DNA"/>
</dbReference>
<feature type="compositionally biased region" description="Basic and acidic residues" evidence="1">
    <location>
        <begin position="65"/>
        <end position="75"/>
    </location>
</feature>
<keyword evidence="4" id="KW-1185">Reference proteome</keyword>
<reference evidence="3" key="1">
    <citation type="submission" date="2022-03" db="EMBL/GenBank/DDBJ databases">
        <title>A functionally conserved STORR gene fusion in Papaver species that diverged 16.8 million years ago.</title>
        <authorList>
            <person name="Catania T."/>
        </authorList>
    </citation>
    <scope>NUCLEOTIDE SEQUENCE</scope>
    <source>
        <strain evidence="3">S-191538</strain>
    </source>
</reference>
<feature type="region of interest" description="Disordered" evidence="1">
    <location>
        <begin position="45"/>
        <end position="75"/>
    </location>
</feature>
<accession>A0AA42AW88</accession>
<evidence type="ECO:0000256" key="1">
    <source>
        <dbReference type="SAM" id="MobiDB-lite"/>
    </source>
</evidence>
<organism evidence="3 4">
    <name type="scientific">Papaver nudicaule</name>
    <name type="common">Iceland poppy</name>
    <dbReference type="NCBI Taxonomy" id="74823"/>
    <lineage>
        <taxon>Eukaryota</taxon>
        <taxon>Viridiplantae</taxon>
        <taxon>Streptophyta</taxon>
        <taxon>Embryophyta</taxon>
        <taxon>Tracheophyta</taxon>
        <taxon>Spermatophyta</taxon>
        <taxon>Magnoliopsida</taxon>
        <taxon>Ranunculales</taxon>
        <taxon>Papaveraceae</taxon>
        <taxon>Papaveroideae</taxon>
        <taxon>Papaver</taxon>
    </lineage>
</organism>
<keyword evidence="2" id="KW-0732">Signal</keyword>
<protein>
    <submittedName>
        <fullName evidence="3">Uncharacterized protein</fullName>
    </submittedName>
</protein>
<comment type="caution">
    <text evidence="3">The sequence shown here is derived from an EMBL/GenBank/DDBJ whole genome shotgun (WGS) entry which is preliminary data.</text>
</comment>
<sequence length="75" mass="8763">MESLTRRRRRTHSMILFVLLFLTASSYLIAVHSNAIYHNHNYCTSRKLRQGRPPQPNTPRPQTKLPRDPRPPSSP</sequence>
<gene>
    <name evidence="3" type="ORF">MKW94_004262</name>
</gene>
<dbReference type="AlphaFoldDB" id="A0AA42AW88"/>
<evidence type="ECO:0000256" key="2">
    <source>
        <dbReference type="SAM" id="SignalP"/>
    </source>
</evidence>
<feature type="chain" id="PRO_5041343510" evidence="2">
    <location>
        <begin position="27"/>
        <end position="75"/>
    </location>
</feature>
<name>A0AA42AW88_PAPNU</name>